<comment type="caution">
    <text evidence="2">The sequence shown here is derived from an EMBL/GenBank/DDBJ whole genome shotgun (WGS) entry which is preliminary data.</text>
</comment>
<accession>A0A1E5T753</accession>
<name>A0A1E5T753_9BACT</name>
<protein>
    <recommendedName>
        <fullName evidence="1">Transcription regulator PadR N-terminal domain-containing protein</fullName>
    </recommendedName>
</protein>
<organism evidence="2 3">
    <name type="scientific">Roseivirga misakiensis</name>
    <dbReference type="NCBI Taxonomy" id="1563681"/>
    <lineage>
        <taxon>Bacteria</taxon>
        <taxon>Pseudomonadati</taxon>
        <taxon>Bacteroidota</taxon>
        <taxon>Cytophagia</taxon>
        <taxon>Cytophagales</taxon>
        <taxon>Roseivirgaceae</taxon>
        <taxon>Roseivirga</taxon>
    </lineage>
</organism>
<dbReference type="AlphaFoldDB" id="A0A1E5T753"/>
<reference evidence="2 3" key="1">
    <citation type="submission" date="2016-08" db="EMBL/GenBank/DDBJ databases">
        <title>Draft genome of Fabibacter sp. strain SK-8.</title>
        <authorList>
            <person name="Wong S.-K."/>
            <person name="Hamasaki K."/>
            <person name="Yoshizawa S."/>
        </authorList>
    </citation>
    <scope>NUCLEOTIDE SEQUENCE [LARGE SCALE GENOMIC DNA]</scope>
    <source>
        <strain evidence="2 3">SK-8</strain>
    </source>
</reference>
<dbReference type="Proteomes" id="UP000095552">
    <property type="component" value="Unassembled WGS sequence"/>
</dbReference>
<proteinExistence type="predicted"/>
<evidence type="ECO:0000313" key="2">
    <source>
        <dbReference type="EMBL" id="OEK07214.1"/>
    </source>
</evidence>
<evidence type="ECO:0000313" key="3">
    <source>
        <dbReference type="Proteomes" id="UP000095552"/>
    </source>
</evidence>
<feature type="domain" description="Transcription regulator PadR N-terminal" evidence="1">
    <location>
        <begin position="13"/>
        <end position="83"/>
    </location>
</feature>
<keyword evidence="3" id="KW-1185">Reference proteome</keyword>
<sequence>MNQTLGALEELILLLVLRERASYGAELVKLYEGHTNKTITLPAVVMVLKRLEKKKMLKSYTGEPSAQRGGRRKVMYEATELGYYSAEEAVKTKTQIWDMVPKMS</sequence>
<dbReference type="Pfam" id="PF03551">
    <property type="entry name" value="PadR"/>
    <property type="match status" value="1"/>
</dbReference>
<evidence type="ECO:0000259" key="1">
    <source>
        <dbReference type="Pfam" id="PF03551"/>
    </source>
</evidence>
<dbReference type="STRING" id="1563681.BFP71_01745"/>
<dbReference type="InterPro" id="IPR036388">
    <property type="entry name" value="WH-like_DNA-bd_sf"/>
</dbReference>
<gene>
    <name evidence="2" type="ORF">BFP71_01745</name>
</gene>
<dbReference type="EMBL" id="MDGQ01000003">
    <property type="protein sequence ID" value="OEK07214.1"/>
    <property type="molecule type" value="Genomic_DNA"/>
</dbReference>
<dbReference type="Gene3D" id="1.10.10.10">
    <property type="entry name" value="Winged helix-like DNA-binding domain superfamily/Winged helix DNA-binding domain"/>
    <property type="match status" value="1"/>
</dbReference>
<dbReference type="InterPro" id="IPR036390">
    <property type="entry name" value="WH_DNA-bd_sf"/>
</dbReference>
<dbReference type="SUPFAM" id="SSF46785">
    <property type="entry name" value="Winged helix' DNA-binding domain"/>
    <property type="match status" value="1"/>
</dbReference>
<dbReference type="InterPro" id="IPR005149">
    <property type="entry name" value="Tscrpt_reg_PadR_N"/>
</dbReference>